<keyword evidence="3" id="KW-1185">Reference proteome</keyword>
<evidence type="ECO:0000313" key="3">
    <source>
        <dbReference type="Proteomes" id="UP000054266"/>
    </source>
</evidence>
<dbReference type="Proteomes" id="UP000054266">
    <property type="component" value="Unassembled WGS sequence"/>
</dbReference>
<feature type="domain" description="Heterokaryon incompatibility" evidence="1">
    <location>
        <begin position="330"/>
        <end position="428"/>
    </location>
</feature>
<protein>
    <recommendedName>
        <fullName evidence="1">Heterokaryon incompatibility domain-containing protein</fullName>
    </recommendedName>
</protein>
<accession>A0A0D2F390</accession>
<organism evidence="2 3">
    <name type="scientific">Phialophora macrospora</name>
    <dbReference type="NCBI Taxonomy" id="1851006"/>
    <lineage>
        <taxon>Eukaryota</taxon>
        <taxon>Fungi</taxon>
        <taxon>Dikarya</taxon>
        <taxon>Ascomycota</taxon>
        <taxon>Pezizomycotina</taxon>
        <taxon>Eurotiomycetes</taxon>
        <taxon>Chaetothyriomycetidae</taxon>
        <taxon>Chaetothyriales</taxon>
        <taxon>Herpotrichiellaceae</taxon>
        <taxon>Phialophora</taxon>
    </lineage>
</organism>
<gene>
    <name evidence="2" type="ORF">PV04_10553</name>
</gene>
<dbReference type="HOGENOM" id="CLU_009388_4_0_1"/>
<reference evidence="2 3" key="1">
    <citation type="submission" date="2015-01" db="EMBL/GenBank/DDBJ databases">
        <title>The Genome Sequence of Capronia semiimmersa CBS27337.</title>
        <authorList>
            <consortium name="The Broad Institute Genomics Platform"/>
            <person name="Cuomo C."/>
            <person name="de Hoog S."/>
            <person name="Gorbushina A."/>
            <person name="Stielow B."/>
            <person name="Teixiera M."/>
            <person name="Abouelleil A."/>
            <person name="Chapman S.B."/>
            <person name="Priest M."/>
            <person name="Young S.K."/>
            <person name="Wortman J."/>
            <person name="Nusbaum C."/>
            <person name="Birren B."/>
        </authorList>
    </citation>
    <scope>NUCLEOTIDE SEQUENCE [LARGE SCALE GENOMIC DNA]</scope>
    <source>
        <strain evidence="2 3">CBS 27337</strain>
    </source>
</reference>
<dbReference type="PANTHER" id="PTHR39596:SF3">
    <property type="entry name" value="HETEROKARYON INCOMPATIBILITY DOMAIN-CONTAINING PROTEIN"/>
    <property type="match status" value="1"/>
</dbReference>
<evidence type="ECO:0000313" key="2">
    <source>
        <dbReference type="EMBL" id="KIW62373.1"/>
    </source>
</evidence>
<sequence>MEHLLIPATATHINIPYVGIEEFETDRLARVDILENFKGYLDRRGWQRDLQTAELSFENRTPDEILQSLQTWLYFGCLISVFRRVGIIVGTGTFLEDRYSNSPPHRERFVRTTRLHSLMAEWARREGFATGPVVHGDFANPKYLRGENLKEMLNFTFWYLQMYCRQSDAMVEPHKSRMQLVELAIMAMGESLCSALVEIYGYQDKEMPTWGPSPVLKALLRQNGWCISDSPFFPESMTRAAISADYYFGGLVCPRSERDHSTCTDTICSEYLKVIEPGTYKQAHASPPCSCARVAVPSVALRLVAQKHIPVIRWDGTKMHVSEGSPSSLYVAISHVWSDGLGTDYKNNALFECQLSRIQSLVNKLYRPQPPSPSMASSTTTRTDPDRMVPFWIDSLCVPVGAGKEDLRTQAIRQMAEVYQRADRVLVLDSSLVKLPCSANIVDKTVQIHLSNWHHRLWTMQEGQLARNLFFQFQDGAESFHDMGHATLQSLDRRAPEDLCSPVQLLCATELAAFYRLFDSSSSPHGDDHDITARLRSCAKYLRSRQTSRSEDESVCMANILNLDAGKVLDSQGAVKRMARFYDLVGRFDPRIIFHQLPSLPYEGYRWAPRSFLHQLSDLISIREGSLIDDNSSPTWLIPGGGGLPVRYPGFELIGSGALRPGSSTLVRGSIFAGQQQQPSWEHSPWWACTYRLELTGMLSDNGDEADAVVLDANSGLRYAVILPCDLCPGNLPIPGVMGIVDSNVPQHPMAFGGTPWTTWTTNGTPRDQRPCYSTPTGIPIRYVGRVHVSLPLQGSIPPMLFVPTAMAYAPQQEWCIR</sequence>
<dbReference type="PANTHER" id="PTHR39596">
    <property type="match status" value="1"/>
</dbReference>
<dbReference type="Pfam" id="PF06985">
    <property type="entry name" value="HET"/>
    <property type="match status" value="1"/>
</dbReference>
<proteinExistence type="predicted"/>
<dbReference type="EMBL" id="KN846963">
    <property type="protein sequence ID" value="KIW62373.1"/>
    <property type="molecule type" value="Genomic_DNA"/>
</dbReference>
<name>A0A0D2F390_9EURO</name>
<evidence type="ECO:0000259" key="1">
    <source>
        <dbReference type="Pfam" id="PF06985"/>
    </source>
</evidence>
<dbReference type="AlphaFoldDB" id="A0A0D2F390"/>
<dbReference type="InterPro" id="IPR010730">
    <property type="entry name" value="HET"/>
</dbReference>